<proteinExistence type="predicted"/>
<accession>A0A2P2QML0</accession>
<evidence type="ECO:0000313" key="1">
    <source>
        <dbReference type="EMBL" id="MBX68223.1"/>
    </source>
</evidence>
<name>A0A2P2QML0_RHIMU</name>
<dbReference type="EMBL" id="GGEC01087739">
    <property type="protein sequence ID" value="MBX68223.1"/>
    <property type="molecule type" value="Transcribed_RNA"/>
</dbReference>
<reference evidence="1" key="1">
    <citation type="submission" date="2018-02" db="EMBL/GenBank/DDBJ databases">
        <title>Rhizophora mucronata_Transcriptome.</title>
        <authorList>
            <person name="Meera S.P."/>
            <person name="Sreeshan A."/>
            <person name="Augustine A."/>
        </authorList>
    </citation>
    <scope>NUCLEOTIDE SEQUENCE</scope>
    <source>
        <tissue evidence="1">Leaf</tissue>
    </source>
</reference>
<protein>
    <submittedName>
        <fullName evidence="1">Uncharacterized protein</fullName>
    </submittedName>
</protein>
<sequence>MLSMISHVHANMSGFLAVQTLNTKKSTSAEVSIIFAH</sequence>
<dbReference type="AlphaFoldDB" id="A0A2P2QML0"/>
<organism evidence="1">
    <name type="scientific">Rhizophora mucronata</name>
    <name type="common">Asiatic mangrove</name>
    <dbReference type="NCBI Taxonomy" id="61149"/>
    <lineage>
        <taxon>Eukaryota</taxon>
        <taxon>Viridiplantae</taxon>
        <taxon>Streptophyta</taxon>
        <taxon>Embryophyta</taxon>
        <taxon>Tracheophyta</taxon>
        <taxon>Spermatophyta</taxon>
        <taxon>Magnoliopsida</taxon>
        <taxon>eudicotyledons</taxon>
        <taxon>Gunneridae</taxon>
        <taxon>Pentapetalae</taxon>
        <taxon>rosids</taxon>
        <taxon>fabids</taxon>
        <taxon>Malpighiales</taxon>
        <taxon>Rhizophoraceae</taxon>
        <taxon>Rhizophora</taxon>
    </lineage>
</organism>